<evidence type="ECO:0000313" key="8">
    <source>
        <dbReference type="EMBL" id="KIV99507.1"/>
    </source>
</evidence>
<evidence type="ECO:0000256" key="4">
    <source>
        <dbReference type="PROSITE-ProRule" id="PRU00322"/>
    </source>
</evidence>
<feature type="domain" description="RanBP2-type" evidence="6">
    <location>
        <begin position="391"/>
        <end position="420"/>
    </location>
</feature>
<dbReference type="PROSITE" id="PS01358">
    <property type="entry name" value="ZF_RANBP2_1"/>
    <property type="match status" value="1"/>
</dbReference>
<dbReference type="InParanoid" id="A0A0D1ZYM9"/>
<dbReference type="InterPro" id="IPR053000">
    <property type="entry name" value="WSS1-like_metalloprotease"/>
</dbReference>
<keyword evidence="1" id="KW-0479">Metal-binding</keyword>
<dbReference type="PROSITE" id="PS51397">
    <property type="entry name" value="WLM"/>
    <property type="match status" value="1"/>
</dbReference>
<dbReference type="Pfam" id="PF08325">
    <property type="entry name" value="WLM"/>
    <property type="match status" value="1"/>
</dbReference>
<dbReference type="Gene3D" id="2.30.30.380">
    <property type="entry name" value="Zn-finger domain of Sec23/24"/>
    <property type="match status" value="1"/>
</dbReference>
<evidence type="ECO:0000259" key="6">
    <source>
        <dbReference type="PROSITE" id="PS50199"/>
    </source>
</evidence>
<dbReference type="PROSITE" id="PS50199">
    <property type="entry name" value="ZF_RANBP2_2"/>
    <property type="match status" value="1"/>
</dbReference>
<dbReference type="STRING" id="253628.A0A0D1ZYM9"/>
<accession>A0A0D1ZYM9</accession>
<dbReference type="RefSeq" id="XP_016209377.1">
    <property type="nucleotide sequence ID" value="XM_016362769.1"/>
</dbReference>
<evidence type="ECO:0000313" key="9">
    <source>
        <dbReference type="Proteomes" id="UP000053259"/>
    </source>
</evidence>
<name>A0A0D1ZYM9_9PEZI</name>
<evidence type="ECO:0000256" key="1">
    <source>
        <dbReference type="ARBA" id="ARBA00022723"/>
    </source>
</evidence>
<proteinExistence type="predicted"/>
<organism evidence="8 9">
    <name type="scientific">Verruconis gallopava</name>
    <dbReference type="NCBI Taxonomy" id="253628"/>
    <lineage>
        <taxon>Eukaryota</taxon>
        <taxon>Fungi</taxon>
        <taxon>Dikarya</taxon>
        <taxon>Ascomycota</taxon>
        <taxon>Pezizomycotina</taxon>
        <taxon>Dothideomycetes</taxon>
        <taxon>Pleosporomycetidae</taxon>
        <taxon>Venturiales</taxon>
        <taxon>Sympoventuriaceae</taxon>
        <taxon>Verruconis</taxon>
    </lineage>
</organism>
<gene>
    <name evidence="8" type="ORF">PV09_08813</name>
</gene>
<dbReference type="GeneID" id="27316786"/>
<dbReference type="VEuPathDB" id="FungiDB:PV09_08813"/>
<keyword evidence="3" id="KW-0862">Zinc</keyword>
<reference evidence="8 9" key="1">
    <citation type="submission" date="2015-01" db="EMBL/GenBank/DDBJ databases">
        <title>The Genome Sequence of Ochroconis gallopava CBS43764.</title>
        <authorList>
            <consortium name="The Broad Institute Genomics Platform"/>
            <person name="Cuomo C."/>
            <person name="de Hoog S."/>
            <person name="Gorbushina A."/>
            <person name="Stielow B."/>
            <person name="Teixiera M."/>
            <person name="Abouelleil A."/>
            <person name="Chapman S.B."/>
            <person name="Priest M."/>
            <person name="Young S.K."/>
            <person name="Wortman J."/>
            <person name="Nusbaum C."/>
            <person name="Birren B."/>
        </authorList>
    </citation>
    <scope>NUCLEOTIDE SEQUENCE [LARGE SCALE GENOMIC DNA]</scope>
    <source>
        <strain evidence="8 9">CBS 43764</strain>
    </source>
</reference>
<sequence length="477" mass="52573">MRDLDNHFGAYNHLAHLPRADEALFTLRKAASCVKPLMRKRGWRVGILSEFLPDQPNLLGLNTNRGEHIQLRLRHPGDFNQFLPFEQLLDTLLHELCHNVWGPHDENFHNLWNELRDEWETLQMKGFSGEGFLGKGQQLGGSRIPVEEVQRRARAAAQERAKLNKNRLDLGRRLGGSTATAPPRSRTRLRDLIASAAQSRSKINTVNVDSGCATGTQAGNKAAEDALRNGFRTKAEMDDANSIAIAQALQELYEQEEDDRIFEGLSGPPATGGLTWDPEVGLQAIASAPASRSPTPNQPFGSVQHLPNGDFRPENKTTGLKTDNTWQNAVHDVNPHGRPVSRLVREAEAKQRQRVNHGYAKPTPALQNWLDSETGANFGTAVRPRTSSSTDDACWECSRCTFHNHGIMSRCEMCDSPKSSGTSVSALRRKPVSSSSSVTASNATASKPLGWVCAVCGTFMESNWWTCSNCGTMKTSS</sequence>
<dbReference type="InterPro" id="IPR013536">
    <property type="entry name" value="WLM_dom"/>
</dbReference>
<dbReference type="SUPFAM" id="SSF90209">
    <property type="entry name" value="Ran binding protein zinc finger-like"/>
    <property type="match status" value="1"/>
</dbReference>
<keyword evidence="2 4" id="KW-0863">Zinc-finger</keyword>
<dbReference type="GO" id="GO:0008237">
    <property type="term" value="F:metallopeptidase activity"/>
    <property type="evidence" value="ECO:0007669"/>
    <property type="project" value="TreeGrafter"/>
</dbReference>
<dbReference type="OrthoDB" id="261960at2759"/>
<dbReference type="Proteomes" id="UP000053259">
    <property type="component" value="Unassembled WGS sequence"/>
</dbReference>
<feature type="compositionally biased region" description="Polar residues" evidence="5">
    <location>
        <begin position="290"/>
        <end position="301"/>
    </location>
</feature>
<dbReference type="PANTHER" id="PTHR46622:SF1">
    <property type="entry name" value="DNA-DEPENDENT METALLOPROTEASE WSS1"/>
    <property type="match status" value="1"/>
</dbReference>
<evidence type="ECO:0000256" key="3">
    <source>
        <dbReference type="ARBA" id="ARBA00022833"/>
    </source>
</evidence>
<keyword evidence="9" id="KW-1185">Reference proteome</keyword>
<dbReference type="PANTHER" id="PTHR46622">
    <property type="entry name" value="DNA-DEPENDENT METALLOPROTEASE WSS1"/>
    <property type="match status" value="1"/>
</dbReference>
<dbReference type="AlphaFoldDB" id="A0A0D1ZYM9"/>
<feature type="domain" description="WLM" evidence="7">
    <location>
        <begin position="1"/>
        <end position="202"/>
    </location>
</feature>
<dbReference type="FunCoup" id="A0A0D1ZYM9">
    <property type="interactions" value="61"/>
</dbReference>
<evidence type="ECO:0008006" key="10">
    <source>
        <dbReference type="Google" id="ProtNLM"/>
    </source>
</evidence>
<dbReference type="EMBL" id="KN847576">
    <property type="protein sequence ID" value="KIV99507.1"/>
    <property type="molecule type" value="Genomic_DNA"/>
</dbReference>
<evidence type="ECO:0000259" key="7">
    <source>
        <dbReference type="PROSITE" id="PS51397"/>
    </source>
</evidence>
<dbReference type="InterPro" id="IPR001876">
    <property type="entry name" value="Znf_RanBP2"/>
</dbReference>
<dbReference type="GO" id="GO:0008270">
    <property type="term" value="F:zinc ion binding"/>
    <property type="evidence" value="ECO:0007669"/>
    <property type="project" value="UniProtKB-KW"/>
</dbReference>
<evidence type="ECO:0000256" key="5">
    <source>
        <dbReference type="SAM" id="MobiDB-lite"/>
    </source>
</evidence>
<dbReference type="InterPro" id="IPR036443">
    <property type="entry name" value="Znf_RanBP2_sf"/>
</dbReference>
<dbReference type="GO" id="GO:0006281">
    <property type="term" value="P:DNA repair"/>
    <property type="evidence" value="ECO:0007669"/>
    <property type="project" value="TreeGrafter"/>
</dbReference>
<feature type="region of interest" description="Disordered" evidence="5">
    <location>
        <begin position="289"/>
        <end position="322"/>
    </location>
</feature>
<dbReference type="HOGENOM" id="CLU_023057_1_1_1"/>
<dbReference type="GO" id="GO:0005634">
    <property type="term" value="C:nucleus"/>
    <property type="evidence" value="ECO:0007669"/>
    <property type="project" value="TreeGrafter"/>
</dbReference>
<protein>
    <recommendedName>
        <fullName evidence="10">WLM domain-containing protein</fullName>
    </recommendedName>
</protein>
<evidence type="ECO:0000256" key="2">
    <source>
        <dbReference type="ARBA" id="ARBA00022771"/>
    </source>
</evidence>